<organism evidence="9 10">
    <name type="scientific">Zasmidium cellare</name>
    <name type="common">Wine cellar mold</name>
    <name type="synonym">Racodium cellare</name>
    <dbReference type="NCBI Taxonomy" id="395010"/>
    <lineage>
        <taxon>Eukaryota</taxon>
        <taxon>Fungi</taxon>
        <taxon>Dikarya</taxon>
        <taxon>Ascomycota</taxon>
        <taxon>Pezizomycotina</taxon>
        <taxon>Dothideomycetes</taxon>
        <taxon>Dothideomycetidae</taxon>
        <taxon>Mycosphaerellales</taxon>
        <taxon>Mycosphaerellaceae</taxon>
        <taxon>Zasmidium</taxon>
    </lineage>
</organism>
<name>A0ABR0DY11_ZASCE</name>
<dbReference type="SUPFAM" id="SSF47571">
    <property type="entry name" value="Cloroperoxidase"/>
    <property type="match status" value="1"/>
</dbReference>
<dbReference type="Gene3D" id="1.10.489.10">
    <property type="entry name" value="Chloroperoxidase-like"/>
    <property type="match status" value="1"/>
</dbReference>
<evidence type="ECO:0000256" key="1">
    <source>
        <dbReference type="ARBA" id="ARBA00001970"/>
    </source>
</evidence>
<gene>
    <name evidence="9" type="ORF">PRZ48_015070</name>
</gene>
<comment type="similarity">
    <text evidence="7">Belongs to the chloroperoxidase family.</text>
</comment>
<protein>
    <recommendedName>
        <fullName evidence="8">Heme haloperoxidase family profile domain-containing protein</fullName>
    </recommendedName>
</protein>
<evidence type="ECO:0000259" key="8">
    <source>
        <dbReference type="PROSITE" id="PS51405"/>
    </source>
</evidence>
<evidence type="ECO:0000313" key="9">
    <source>
        <dbReference type="EMBL" id="KAK4493885.1"/>
    </source>
</evidence>
<keyword evidence="2" id="KW-0575">Peroxidase</keyword>
<comment type="caution">
    <text evidence="9">The sequence shown here is derived from an EMBL/GenBank/DDBJ whole genome shotgun (WGS) entry which is preliminary data.</text>
</comment>
<dbReference type="Pfam" id="PF01328">
    <property type="entry name" value="Peroxidase_2"/>
    <property type="match status" value="1"/>
</dbReference>
<comment type="cofactor">
    <cofactor evidence="1">
        <name>heme b</name>
        <dbReference type="ChEBI" id="CHEBI:60344"/>
    </cofactor>
</comment>
<dbReference type="PROSITE" id="PS51405">
    <property type="entry name" value="HEME_HALOPEROXIDASE"/>
    <property type="match status" value="1"/>
</dbReference>
<accession>A0ABR0DY11</accession>
<evidence type="ECO:0000256" key="7">
    <source>
        <dbReference type="ARBA" id="ARBA00025795"/>
    </source>
</evidence>
<keyword evidence="3" id="KW-0349">Heme</keyword>
<evidence type="ECO:0000313" key="10">
    <source>
        <dbReference type="Proteomes" id="UP001305779"/>
    </source>
</evidence>
<proteinExistence type="inferred from homology"/>
<evidence type="ECO:0000256" key="2">
    <source>
        <dbReference type="ARBA" id="ARBA00022559"/>
    </source>
</evidence>
<sequence length="327" mass="35192">MFLPWHNALANHGYLPRNGIGSILDFITATNTMYGMGLDLSVILAAYGTVFDGALPLGWSIGGGVHTGIGGSHGHYETDNSPMRADLNQYGSNTRLVVSQFQEPDPATANYDIDVLSQFRGIRFNESIEKNPYFYYGPFAGTVVSQAAFSFIYRFMANHTAANPAGDLNQDVLKSFFSITGDTGNFTWTPGHERIPDNWYRRAIGDEYGLNGLVTDIGTFAAQTPQINTPGCNTGTVNSFVEIDSSYAGYDFSTPTQGVCFALAEVLTVVDMIPVVGIVADLLVLPVQNALDCRTVPARNDSVKDVCPGYSFYGGPTGMVAPGAVQD</sequence>
<keyword evidence="10" id="KW-1185">Reference proteome</keyword>
<dbReference type="PANTHER" id="PTHR33577:SF1">
    <property type="entry name" value="HEME HALOPEROXIDASE FAMILY PROFILE DOMAIN-CONTAINING PROTEIN"/>
    <property type="match status" value="1"/>
</dbReference>
<evidence type="ECO:0000256" key="4">
    <source>
        <dbReference type="ARBA" id="ARBA00022723"/>
    </source>
</evidence>
<dbReference type="PANTHER" id="PTHR33577">
    <property type="entry name" value="STERIGMATOCYSTIN BIOSYNTHESIS PEROXIDASE STCC-RELATED"/>
    <property type="match status" value="1"/>
</dbReference>
<dbReference type="InterPro" id="IPR000028">
    <property type="entry name" value="Chloroperoxidase"/>
</dbReference>
<keyword evidence="4" id="KW-0479">Metal-binding</keyword>
<dbReference type="Proteomes" id="UP001305779">
    <property type="component" value="Unassembled WGS sequence"/>
</dbReference>
<keyword evidence="5" id="KW-0560">Oxidoreductase</keyword>
<feature type="domain" description="Heme haloperoxidase family profile" evidence="8">
    <location>
        <begin position="1"/>
        <end position="215"/>
    </location>
</feature>
<evidence type="ECO:0000256" key="3">
    <source>
        <dbReference type="ARBA" id="ARBA00022617"/>
    </source>
</evidence>
<dbReference type="EMBL" id="JAXOVC010000015">
    <property type="protein sequence ID" value="KAK4493885.1"/>
    <property type="molecule type" value="Genomic_DNA"/>
</dbReference>
<evidence type="ECO:0000256" key="5">
    <source>
        <dbReference type="ARBA" id="ARBA00023002"/>
    </source>
</evidence>
<evidence type="ECO:0000256" key="6">
    <source>
        <dbReference type="ARBA" id="ARBA00023004"/>
    </source>
</evidence>
<reference evidence="9 10" key="1">
    <citation type="journal article" date="2023" name="G3 (Bethesda)">
        <title>A chromosome-level genome assembly of Zasmidium syzygii isolated from banana leaves.</title>
        <authorList>
            <person name="van Westerhoven A.C."/>
            <person name="Mehrabi R."/>
            <person name="Talebi R."/>
            <person name="Steentjes M.B.F."/>
            <person name="Corcolon B."/>
            <person name="Chong P.A."/>
            <person name="Kema G.H.J."/>
            <person name="Seidl M.F."/>
        </authorList>
    </citation>
    <scope>NUCLEOTIDE SEQUENCE [LARGE SCALE GENOMIC DNA]</scope>
    <source>
        <strain evidence="9 10">P124</strain>
    </source>
</reference>
<dbReference type="InterPro" id="IPR036851">
    <property type="entry name" value="Chloroperoxidase-like_sf"/>
</dbReference>
<keyword evidence="6" id="KW-0408">Iron</keyword>